<dbReference type="FunFam" id="3.20.20.70:FF:000059">
    <property type="entry name" value="N-ethylmaleimide reductase, FMN-linked"/>
    <property type="match status" value="1"/>
</dbReference>
<dbReference type="InterPro" id="IPR001155">
    <property type="entry name" value="OxRdtase_FMN_N"/>
</dbReference>
<protein>
    <submittedName>
        <fullName evidence="5">Alkene reductase</fullName>
    </submittedName>
</protein>
<dbReference type="InterPro" id="IPR013785">
    <property type="entry name" value="Aldolase_TIM"/>
</dbReference>
<dbReference type="InterPro" id="IPR045247">
    <property type="entry name" value="Oye-like"/>
</dbReference>
<comment type="similarity">
    <text evidence="2">Belongs to the NADH:flavin oxidoreductase/NADH oxidase family.</text>
</comment>
<sequence length="372" mass="40088">MMDHIFSPLALGSHTLANRLVMAPLSRSRATPEGVPSPMMVRHYGDRATAGLIISESAPISQQGVGYPNTPGLFTDAQTAGWLRVLNAVHSAGGHMFAQLQHCGRISHPSHQEGGILPVSASAVKPEGVAVTAQGYLPFETPRPLEMGEMADVVAQYHQAALKAKAAGFDGVEVHGANGYLIDQFLRDGTNQRQDGYGGTIENRLRLLQEVLDAVTQVYPADRVGLKLSPENSFNDMSDSDPQVHFETIVTAIADRGLAYLHVTEASMNVFGHIKDAPKSVDYVKLRRLFPGRYIANNGYTQARAEAAIRAGHADMVAFGEAFLANPDLVHRFRAGLTLNTVDRTTFYQGGEMGYNDYPFATAATAGLEAAI</sequence>
<dbReference type="Proteomes" id="UP000436694">
    <property type="component" value="Unassembled WGS sequence"/>
</dbReference>
<dbReference type="GO" id="GO:0010181">
    <property type="term" value="F:FMN binding"/>
    <property type="evidence" value="ECO:0007669"/>
    <property type="project" value="InterPro"/>
</dbReference>
<evidence type="ECO:0000259" key="4">
    <source>
        <dbReference type="Pfam" id="PF00724"/>
    </source>
</evidence>
<dbReference type="EMBL" id="WIXK01000005">
    <property type="protein sequence ID" value="MQY43265.1"/>
    <property type="molecule type" value="Genomic_DNA"/>
</dbReference>
<dbReference type="CDD" id="cd02933">
    <property type="entry name" value="OYE_like_FMN"/>
    <property type="match status" value="1"/>
</dbReference>
<proteinExistence type="inferred from homology"/>
<feature type="domain" description="NADH:flavin oxidoreductase/NADH oxidase N-terminal" evidence="4">
    <location>
        <begin position="5"/>
        <end position="340"/>
    </location>
</feature>
<dbReference type="PANTHER" id="PTHR22893">
    <property type="entry name" value="NADH OXIDOREDUCTASE-RELATED"/>
    <property type="match status" value="1"/>
</dbReference>
<dbReference type="GO" id="GO:0016628">
    <property type="term" value="F:oxidoreductase activity, acting on the CH-CH group of donors, NAD or NADP as acceptor"/>
    <property type="evidence" value="ECO:0007669"/>
    <property type="project" value="UniProtKB-ARBA"/>
</dbReference>
<evidence type="ECO:0000313" key="6">
    <source>
        <dbReference type="Proteomes" id="UP000436694"/>
    </source>
</evidence>
<organism evidence="5 6">
    <name type="scientific">Tritonibacter aquimaris</name>
    <dbReference type="NCBI Taxonomy" id="2663379"/>
    <lineage>
        <taxon>Bacteria</taxon>
        <taxon>Pseudomonadati</taxon>
        <taxon>Pseudomonadota</taxon>
        <taxon>Alphaproteobacteria</taxon>
        <taxon>Rhodobacterales</taxon>
        <taxon>Paracoccaceae</taxon>
        <taxon>Tritonibacter</taxon>
    </lineage>
</organism>
<comment type="cofactor">
    <cofactor evidence="1">
        <name>FMN</name>
        <dbReference type="ChEBI" id="CHEBI:58210"/>
    </cofactor>
</comment>
<dbReference type="Pfam" id="PF00724">
    <property type="entry name" value="Oxidored_FMN"/>
    <property type="match status" value="1"/>
</dbReference>
<evidence type="ECO:0000256" key="1">
    <source>
        <dbReference type="ARBA" id="ARBA00001917"/>
    </source>
</evidence>
<dbReference type="PANTHER" id="PTHR22893:SF91">
    <property type="entry name" value="NADPH DEHYDROGENASE 2-RELATED"/>
    <property type="match status" value="1"/>
</dbReference>
<accession>A0A844AM89</accession>
<gene>
    <name evidence="5" type="ORF">GG681_11490</name>
</gene>
<keyword evidence="3" id="KW-0560">Oxidoreductase</keyword>
<dbReference type="SUPFAM" id="SSF51395">
    <property type="entry name" value="FMN-linked oxidoreductases"/>
    <property type="match status" value="1"/>
</dbReference>
<dbReference type="GO" id="GO:0005829">
    <property type="term" value="C:cytosol"/>
    <property type="evidence" value="ECO:0007669"/>
    <property type="project" value="UniProtKB-ARBA"/>
</dbReference>
<dbReference type="Gene3D" id="3.20.20.70">
    <property type="entry name" value="Aldolase class I"/>
    <property type="match status" value="1"/>
</dbReference>
<evidence type="ECO:0000313" key="5">
    <source>
        <dbReference type="EMBL" id="MQY43265.1"/>
    </source>
</evidence>
<name>A0A844AM89_9RHOB</name>
<evidence type="ECO:0000256" key="3">
    <source>
        <dbReference type="ARBA" id="ARBA00023002"/>
    </source>
</evidence>
<comment type="caution">
    <text evidence="5">The sequence shown here is derived from an EMBL/GenBank/DDBJ whole genome shotgun (WGS) entry which is preliminary data.</text>
</comment>
<dbReference type="AlphaFoldDB" id="A0A844AM89"/>
<evidence type="ECO:0000256" key="2">
    <source>
        <dbReference type="ARBA" id="ARBA00005979"/>
    </source>
</evidence>
<keyword evidence="6" id="KW-1185">Reference proteome</keyword>
<reference evidence="5 6" key="1">
    <citation type="submission" date="2019-10" db="EMBL/GenBank/DDBJ databases">
        <title>Epibacterium sp. nov., isolated from seawater.</title>
        <authorList>
            <person name="Zhang X."/>
            <person name="Li N."/>
        </authorList>
    </citation>
    <scope>NUCLEOTIDE SEQUENCE [LARGE SCALE GENOMIC DNA]</scope>
    <source>
        <strain evidence="5 6">SM1969</strain>
    </source>
</reference>